<evidence type="ECO:0000256" key="1">
    <source>
        <dbReference type="SAM" id="Phobius"/>
    </source>
</evidence>
<keyword evidence="3" id="KW-1185">Reference proteome</keyword>
<sequence length="209" mass="23215">MPSLPDNVIVQLYIQSMFYALLYGTLGFVSSSIGTISLLKFEAALYISPGFGVILSITRSQATLFGAYTIANIIADIVLIHRCYRVWGAKKKIIAFPVIISTINNGLALVRLVTMAIESSGSLVARGRMDFLSQNVFKSFLAVNFFTNLFIPLMIVLVILVTFLQPGVSGGLDTKSQIILHQNNRELQDTVWQYVLSPELSILWLFYLP</sequence>
<keyword evidence="1" id="KW-0812">Transmembrane</keyword>
<evidence type="ECO:0000313" key="3">
    <source>
        <dbReference type="Proteomes" id="UP000297245"/>
    </source>
</evidence>
<feature type="transmembrane region" description="Helical" evidence="1">
    <location>
        <begin position="137"/>
        <end position="164"/>
    </location>
</feature>
<dbReference type="AlphaFoldDB" id="A0A4S8KNI0"/>
<protein>
    <submittedName>
        <fullName evidence="2">Uncharacterized protein</fullName>
    </submittedName>
</protein>
<keyword evidence="1" id="KW-0472">Membrane</keyword>
<name>A0A4S8KNI0_DENBC</name>
<feature type="transmembrane region" description="Helical" evidence="1">
    <location>
        <begin position="93"/>
        <end position="117"/>
    </location>
</feature>
<feature type="transmembrane region" description="Helical" evidence="1">
    <location>
        <begin position="64"/>
        <end position="81"/>
    </location>
</feature>
<keyword evidence="1" id="KW-1133">Transmembrane helix</keyword>
<dbReference type="Proteomes" id="UP000297245">
    <property type="component" value="Unassembled WGS sequence"/>
</dbReference>
<organism evidence="2 3">
    <name type="scientific">Dendrothele bispora (strain CBS 962.96)</name>
    <dbReference type="NCBI Taxonomy" id="1314807"/>
    <lineage>
        <taxon>Eukaryota</taxon>
        <taxon>Fungi</taxon>
        <taxon>Dikarya</taxon>
        <taxon>Basidiomycota</taxon>
        <taxon>Agaricomycotina</taxon>
        <taxon>Agaricomycetes</taxon>
        <taxon>Agaricomycetidae</taxon>
        <taxon>Agaricales</taxon>
        <taxon>Agaricales incertae sedis</taxon>
        <taxon>Dendrothele</taxon>
    </lineage>
</organism>
<feature type="transmembrane region" description="Helical" evidence="1">
    <location>
        <begin position="41"/>
        <end position="58"/>
    </location>
</feature>
<gene>
    <name evidence="2" type="ORF">K435DRAFT_812681</name>
</gene>
<dbReference type="EMBL" id="ML180521">
    <property type="protein sequence ID" value="THU77187.1"/>
    <property type="molecule type" value="Genomic_DNA"/>
</dbReference>
<accession>A0A4S8KNI0</accession>
<feature type="transmembrane region" description="Helical" evidence="1">
    <location>
        <begin position="12"/>
        <end position="29"/>
    </location>
</feature>
<evidence type="ECO:0000313" key="2">
    <source>
        <dbReference type="EMBL" id="THU77187.1"/>
    </source>
</evidence>
<reference evidence="2 3" key="1">
    <citation type="journal article" date="2019" name="Nat. Ecol. Evol.">
        <title>Megaphylogeny resolves global patterns of mushroom evolution.</title>
        <authorList>
            <person name="Varga T."/>
            <person name="Krizsan K."/>
            <person name="Foldi C."/>
            <person name="Dima B."/>
            <person name="Sanchez-Garcia M."/>
            <person name="Sanchez-Ramirez S."/>
            <person name="Szollosi G.J."/>
            <person name="Szarkandi J.G."/>
            <person name="Papp V."/>
            <person name="Albert L."/>
            <person name="Andreopoulos W."/>
            <person name="Angelini C."/>
            <person name="Antonin V."/>
            <person name="Barry K.W."/>
            <person name="Bougher N.L."/>
            <person name="Buchanan P."/>
            <person name="Buyck B."/>
            <person name="Bense V."/>
            <person name="Catcheside P."/>
            <person name="Chovatia M."/>
            <person name="Cooper J."/>
            <person name="Damon W."/>
            <person name="Desjardin D."/>
            <person name="Finy P."/>
            <person name="Geml J."/>
            <person name="Haridas S."/>
            <person name="Hughes K."/>
            <person name="Justo A."/>
            <person name="Karasinski D."/>
            <person name="Kautmanova I."/>
            <person name="Kiss B."/>
            <person name="Kocsube S."/>
            <person name="Kotiranta H."/>
            <person name="LaButti K.M."/>
            <person name="Lechner B.E."/>
            <person name="Liimatainen K."/>
            <person name="Lipzen A."/>
            <person name="Lukacs Z."/>
            <person name="Mihaltcheva S."/>
            <person name="Morgado L.N."/>
            <person name="Niskanen T."/>
            <person name="Noordeloos M.E."/>
            <person name="Ohm R.A."/>
            <person name="Ortiz-Santana B."/>
            <person name="Ovrebo C."/>
            <person name="Racz N."/>
            <person name="Riley R."/>
            <person name="Savchenko A."/>
            <person name="Shiryaev A."/>
            <person name="Soop K."/>
            <person name="Spirin V."/>
            <person name="Szebenyi C."/>
            <person name="Tomsovsky M."/>
            <person name="Tulloss R.E."/>
            <person name="Uehling J."/>
            <person name="Grigoriev I.V."/>
            <person name="Vagvolgyi C."/>
            <person name="Papp T."/>
            <person name="Martin F.M."/>
            <person name="Miettinen O."/>
            <person name="Hibbett D.S."/>
            <person name="Nagy L.G."/>
        </authorList>
    </citation>
    <scope>NUCLEOTIDE SEQUENCE [LARGE SCALE GENOMIC DNA]</scope>
    <source>
        <strain evidence="2 3">CBS 962.96</strain>
    </source>
</reference>
<proteinExistence type="predicted"/>
<dbReference type="OrthoDB" id="3226582at2759"/>